<reference evidence="2" key="1">
    <citation type="submission" date="2022-07" db="EMBL/GenBank/DDBJ databases">
        <authorList>
            <person name="Trinca V."/>
            <person name="Uliana J.V.C."/>
            <person name="Torres T.T."/>
            <person name="Ward R.J."/>
            <person name="Monesi N."/>
        </authorList>
    </citation>
    <scope>NUCLEOTIDE SEQUENCE</scope>
    <source>
        <strain evidence="2">HSMRA1968</strain>
        <tissue evidence="2">Whole embryos</tissue>
    </source>
</reference>
<name>A0A9Q0S9X8_9DIPT</name>
<gene>
    <name evidence="2" type="ORF">Bhyg_04881</name>
</gene>
<organism evidence="2 3">
    <name type="scientific">Pseudolycoriella hygida</name>
    <dbReference type="NCBI Taxonomy" id="35572"/>
    <lineage>
        <taxon>Eukaryota</taxon>
        <taxon>Metazoa</taxon>
        <taxon>Ecdysozoa</taxon>
        <taxon>Arthropoda</taxon>
        <taxon>Hexapoda</taxon>
        <taxon>Insecta</taxon>
        <taxon>Pterygota</taxon>
        <taxon>Neoptera</taxon>
        <taxon>Endopterygota</taxon>
        <taxon>Diptera</taxon>
        <taxon>Nematocera</taxon>
        <taxon>Sciaroidea</taxon>
        <taxon>Sciaridae</taxon>
        <taxon>Pseudolycoriella</taxon>
    </lineage>
</organism>
<proteinExistence type="predicted"/>
<feature type="signal peptide" evidence="1">
    <location>
        <begin position="1"/>
        <end position="32"/>
    </location>
</feature>
<accession>A0A9Q0S9X8</accession>
<dbReference type="EMBL" id="WJQU01000001">
    <property type="protein sequence ID" value="KAJ6649643.1"/>
    <property type="molecule type" value="Genomic_DNA"/>
</dbReference>
<feature type="chain" id="PRO_5040488094" evidence="1">
    <location>
        <begin position="33"/>
        <end position="233"/>
    </location>
</feature>
<dbReference type="Proteomes" id="UP001151699">
    <property type="component" value="Chromosome A"/>
</dbReference>
<comment type="caution">
    <text evidence="2">The sequence shown here is derived from an EMBL/GenBank/DDBJ whole genome shotgun (WGS) entry which is preliminary data.</text>
</comment>
<dbReference type="AlphaFoldDB" id="A0A9Q0S9X8"/>
<evidence type="ECO:0000256" key="1">
    <source>
        <dbReference type="SAM" id="SignalP"/>
    </source>
</evidence>
<evidence type="ECO:0000313" key="2">
    <source>
        <dbReference type="EMBL" id="KAJ6649643.1"/>
    </source>
</evidence>
<keyword evidence="3" id="KW-1185">Reference proteome</keyword>
<protein>
    <submittedName>
        <fullName evidence="2">Uncharacterized protein</fullName>
    </submittedName>
</protein>
<keyword evidence="1" id="KW-0732">Signal</keyword>
<sequence>MKIASLTPAAQLIRMLLKIVLISIALLKAADASGRTENPEIKVSFSVEKIWQSFAKKDECSTCTCDDDDEWKAGVQGYYTGCRKVTWNFRGPTYDLADNVMFSLENYLTKLMYFANTNSTVLAPNAKTILETMGKMKNLKDSSLVIISEFDKVISAIIRELREVVLKLSKLIGKLVFKFHNGLLRLYYIFSNFMKCFLRCKTVQCKQKVDYIPLFRIEIRDGYQPNQTTWIKV</sequence>
<evidence type="ECO:0000313" key="3">
    <source>
        <dbReference type="Proteomes" id="UP001151699"/>
    </source>
</evidence>